<dbReference type="EMBL" id="GBRH01201580">
    <property type="protein sequence ID" value="JAD96315.1"/>
    <property type="molecule type" value="Transcribed_RNA"/>
</dbReference>
<dbReference type="AlphaFoldDB" id="A0A0A9EEL3"/>
<organism evidence="1">
    <name type="scientific">Arundo donax</name>
    <name type="common">Giant reed</name>
    <name type="synonym">Donax arundinaceus</name>
    <dbReference type="NCBI Taxonomy" id="35708"/>
    <lineage>
        <taxon>Eukaryota</taxon>
        <taxon>Viridiplantae</taxon>
        <taxon>Streptophyta</taxon>
        <taxon>Embryophyta</taxon>
        <taxon>Tracheophyta</taxon>
        <taxon>Spermatophyta</taxon>
        <taxon>Magnoliopsida</taxon>
        <taxon>Liliopsida</taxon>
        <taxon>Poales</taxon>
        <taxon>Poaceae</taxon>
        <taxon>PACMAD clade</taxon>
        <taxon>Arundinoideae</taxon>
        <taxon>Arundineae</taxon>
        <taxon>Arundo</taxon>
    </lineage>
</organism>
<reference evidence="1" key="1">
    <citation type="submission" date="2014-09" db="EMBL/GenBank/DDBJ databases">
        <authorList>
            <person name="Magalhaes I.L.F."/>
            <person name="Oliveira U."/>
            <person name="Santos F.R."/>
            <person name="Vidigal T.H.D.A."/>
            <person name="Brescovit A.D."/>
            <person name="Santos A.J."/>
        </authorList>
    </citation>
    <scope>NUCLEOTIDE SEQUENCE</scope>
    <source>
        <tissue evidence="1">Shoot tissue taken approximately 20 cm above the soil surface</tissue>
    </source>
</reference>
<accession>A0A0A9EEL3</accession>
<evidence type="ECO:0000313" key="1">
    <source>
        <dbReference type="EMBL" id="JAD96315.1"/>
    </source>
</evidence>
<sequence length="65" mass="7628">MLQVAPGSVQRPFLNLTLPQQPPAQLEFCHTRSVHSISHLEVVPEPDFVRHQRLQCRVCRHLHRR</sequence>
<reference evidence="1" key="2">
    <citation type="journal article" date="2015" name="Data Brief">
        <title>Shoot transcriptome of the giant reed, Arundo donax.</title>
        <authorList>
            <person name="Barrero R.A."/>
            <person name="Guerrero F.D."/>
            <person name="Moolhuijzen P."/>
            <person name="Goolsby J.A."/>
            <person name="Tidwell J."/>
            <person name="Bellgard S.E."/>
            <person name="Bellgard M.I."/>
        </authorList>
    </citation>
    <scope>NUCLEOTIDE SEQUENCE</scope>
    <source>
        <tissue evidence="1">Shoot tissue taken approximately 20 cm above the soil surface</tissue>
    </source>
</reference>
<proteinExistence type="predicted"/>
<protein>
    <submittedName>
        <fullName evidence="1">Uncharacterized protein</fullName>
    </submittedName>
</protein>
<name>A0A0A9EEL3_ARUDO</name>